<gene>
    <name evidence="1" type="ORF">I5V48_11580</name>
</gene>
<reference evidence="1 2" key="1">
    <citation type="submission" date="2020-12" db="EMBL/GenBank/DDBJ databases">
        <title>Nonconservative transfer and diversity of a new family of integrative and conjugative elements associated with antibiotic resistance in zoonotic pathogen Streptococcus suis.</title>
        <authorList>
            <person name="Huang J."/>
        </authorList>
    </citation>
    <scope>NUCLEOTIDE SEQUENCE [LARGE SCALE GENOMIC DNA]</scope>
    <source>
        <strain evidence="1 2">YZDH1</strain>
    </source>
</reference>
<evidence type="ECO:0000313" key="2">
    <source>
        <dbReference type="Proteomes" id="UP000594569"/>
    </source>
</evidence>
<organism evidence="1 2">
    <name type="scientific">Streptococcus suis</name>
    <dbReference type="NCBI Taxonomy" id="1307"/>
    <lineage>
        <taxon>Bacteria</taxon>
        <taxon>Bacillati</taxon>
        <taxon>Bacillota</taxon>
        <taxon>Bacilli</taxon>
        <taxon>Lactobacillales</taxon>
        <taxon>Streptococcaceae</taxon>
        <taxon>Streptococcus</taxon>
    </lineage>
</organism>
<proteinExistence type="predicted"/>
<dbReference type="EMBL" id="CP065430">
    <property type="protein sequence ID" value="QPO26554.1"/>
    <property type="molecule type" value="Genomic_DNA"/>
</dbReference>
<accession>A0A0Z8EKR1</accession>
<name>A0A0Z8EKR1_STRSU</name>
<dbReference type="Proteomes" id="UP000594569">
    <property type="component" value="Chromosome"/>
</dbReference>
<dbReference type="RefSeq" id="WP_037579642.1">
    <property type="nucleotide sequence ID" value="NZ_CEDT01000007.1"/>
</dbReference>
<dbReference type="AlphaFoldDB" id="A0A0Z8EKR1"/>
<protein>
    <submittedName>
        <fullName evidence="1">Uncharacterized protein</fullName>
    </submittedName>
</protein>
<sequence>MTYTVNIYPNPEEVPDKPYFTEKIFLGSCQREVNNLNLVKNLLNEIITDKGSKEAVLGVLKRQTTLLNSMIYGVKSEQITFTNQDKAKEGTA</sequence>
<evidence type="ECO:0000313" key="1">
    <source>
        <dbReference type="EMBL" id="QPO26554.1"/>
    </source>
</evidence>